<reference evidence="1 2" key="1">
    <citation type="journal article" date="2012" name="J. Bacteriol.">
        <title>Genome Sequence of n-Alkane-Degrading Hydrocarboniphaga effusa Strain AP103T (ATCC BAA-332T).</title>
        <authorList>
            <person name="Chang H.K."/>
            <person name="Zylstra G.J."/>
            <person name="Chae J.C."/>
        </authorList>
    </citation>
    <scope>NUCLEOTIDE SEQUENCE [LARGE SCALE GENOMIC DNA]</scope>
    <source>
        <strain evidence="1 2">AP103</strain>
    </source>
</reference>
<comment type="caution">
    <text evidence="1">The sequence shown here is derived from an EMBL/GenBank/DDBJ whole genome shotgun (WGS) entry which is preliminary data.</text>
</comment>
<name>I8T272_9GAMM</name>
<dbReference type="SUPFAM" id="SSF53474">
    <property type="entry name" value="alpha/beta-Hydrolases"/>
    <property type="match status" value="1"/>
</dbReference>
<dbReference type="Proteomes" id="UP000003704">
    <property type="component" value="Unassembled WGS sequence"/>
</dbReference>
<evidence type="ECO:0008006" key="3">
    <source>
        <dbReference type="Google" id="ProtNLM"/>
    </source>
</evidence>
<dbReference type="RefSeq" id="WP_007187355.1">
    <property type="nucleotide sequence ID" value="NZ_AKGD01000004.1"/>
</dbReference>
<sequence length="214" mass="23746">MPASNELQLIEGPPLRAVLRAPAVPRPSPRPLLCFLHGHGEAAPMEIEAALTLHGPLHPQAPRDLLDRFLVLAPQLPVPGDIWHRHADEVLALAEQVGRQHGAASSPRYLCGFSFGGNGVFDLAMRQPEAWSALWSVDPTRPPDPAMPQPAWLSIGDRVRRREAEFLSNLRSRPAGDGPNGDRVHLDQHQDHVESARLAFADRRIYEWLLSRAR</sequence>
<dbReference type="STRING" id="1172194.WQQ_44200"/>
<protein>
    <recommendedName>
        <fullName evidence="3">Phospholipase/carboxylesterase/thioesterase domain-containing protein</fullName>
    </recommendedName>
</protein>
<keyword evidence="2" id="KW-1185">Reference proteome</keyword>
<evidence type="ECO:0000313" key="2">
    <source>
        <dbReference type="Proteomes" id="UP000003704"/>
    </source>
</evidence>
<dbReference type="EMBL" id="AKGD01000004">
    <property type="protein sequence ID" value="EIT67985.1"/>
    <property type="molecule type" value="Genomic_DNA"/>
</dbReference>
<proteinExistence type="predicted"/>
<organism evidence="1 2">
    <name type="scientific">Hydrocarboniphaga effusa AP103</name>
    <dbReference type="NCBI Taxonomy" id="1172194"/>
    <lineage>
        <taxon>Bacteria</taxon>
        <taxon>Pseudomonadati</taxon>
        <taxon>Pseudomonadota</taxon>
        <taxon>Gammaproteobacteria</taxon>
        <taxon>Nevskiales</taxon>
        <taxon>Nevskiaceae</taxon>
        <taxon>Hydrocarboniphaga</taxon>
    </lineage>
</organism>
<accession>I8T272</accession>
<gene>
    <name evidence="1" type="ORF">WQQ_44200</name>
</gene>
<dbReference type="AlphaFoldDB" id="I8T272"/>
<dbReference type="Gene3D" id="3.40.50.1820">
    <property type="entry name" value="alpha/beta hydrolase"/>
    <property type="match status" value="1"/>
</dbReference>
<dbReference type="InterPro" id="IPR029058">
    <property type="entry name" value="AB_hydrolase_fold"/>
</dbReference>
<evidence type="ECO:0000313" key="1">
    <source>
        <dbReference type="EMBL" id="EIT67985.1"/>
    </source>
</evidence>
<dbReference type="OrthoDB" id="9764953at2"/>